<evidence type="ECO:0000313" key="1">
    <source>
        <dbReference type="EMBL" id="KMM63947.1"/>
    </source>
</evidence>
<reference evidence="1 2" key="1">
    <citation type="submission" date="2007-06" db="EMBL/GenBank/DDBJ databases">
        <title>The Genome Sequence of Coccidioides posadasii RMSCC_3488.</title>
        <authorList>
            <consortium name="Coccidioides Genome Resources Consortium"/>
            <consortium name="The Broad Institute Genome Sequencing Platform"/>
            <person name="Henn M.R."/>
            <person name="Sykes S."/>
            <person name="Young S."/>
            <person name="Jaffe D."/>
            <person name="Berlin A."/>
            <person name="Alvarez P."/>
            <person name="Butler J."/>
            <person name="Gnerre S."/>
            <person name="Grabherr M."/>
            <person name="Mauceli E."/>
            <person name="Brockman W."/>
            <person name="Kodira C."/>
            <person name="Alvarado L."/>
            <person name="Zeng Q."/>
            <person name="Crawford M."/>
            <person name="Antoine C."/>
            <person name="Devon K."/>
            <person name="Galgiani J."/>
            <person name="Orsborn K."/>
            <person name="Lewis M.L."/>
            <person name="Nusbaum C."/>
            <person name="Galagan J."/>
            <person name="Birren B."/>
        </authorList>
    </citation>
    <scope>NUCLEOTIDE SEQUENCE [LARGE SCALE GENOMIC DNA]</scope>
    <source>
        <strain evidence="1 2">RMSCC 3488</strain>
    </source>
</reference>
<dbReference type="VEuPathDB" id="FungiDB:CPAG_00299"/>
<accession>A0A0J6HY95</accession>
<dbReference type="Proteomes" id="UP000054567">
    <property type="component" value="Unassembled WGS sequence"/>
</dbReference>
<evidence type="ECO:0000313" key="2">
    <source>
        <dbReference type="Proteomes" id="UP000054567"/>
    </source>
</evidence>
<dbReference type="AlphaFoldDB" id="A0A0J6HY95"/>
<name>A0A0J6HY95_COCPO</name>
<reference evidence="2" key="2">
    <citation type="journal article" date="2009" name="Genome Res.">
        <title>Comparative genomic analyses of the human fungal pathogens Coccidioides and their relatives.</title>
        <authorList>
            <person name="Sharpton T.J."/>
            <person name="Stajich J.E."/>
            <person name="Rounsley S.D."/>
            <person name="Gardner M.J."/>
            <person name="Wortman J.R."/>
            <person name="Jordar V.S."/>
            <person name="Maiti R."/>
            <person name="Kodira C.D."/>
            <person name="Neafsey D.E."/>
            <person name="Zeng Q."/>
            <person name="Hung C.-Y."/>
            <person name="McMahan C."/>
            <person name="Muszewska A."/>
            <person name="Grynberg M."/>
            <person name="Mandel M.A."/>
            <person name="Kellner E.M."/>
            <person name="Barker B.M."/>
            <person name="Galgiani J.N."/>
            <person name="Orbach M.J."/>
            <person name="Kirkland T.N."/>
            <person name="Cole G.T."/>
            <person name="Henn M.R."/>
            <person name="Birren B.W."/>
            <person name="Taylor J.W."/>
        </authorList>
    </citation>
    <scope>NUCLEOTIDE SEQUENCE [LARGE SCALE GENOMIC DNA]</scope>
    <source>
        <strain evidence="2">RMSCC 3488</strain>
    </source>
</reference>
<reference evidence="2" key="3">
    <citation type="journal article" date="2010" name="Genome Res.">
        <title>Population genomic sequencing of Coccidioides fungi reveals recent hybridization and transposon control.</title>
        <authorList>
            <person name="Neafsey D.E."/>
            <person name="Barker B.M."/>
            <person name="Sharpton T.J."/>
            <person name="Stajich J.E."/>
            <person name="Park D.J."/>
            <person name="Whiston E."/>
            <person name="Hung C.-Y."/>
            <person name="McMahan C."/>
            <person name="White J."/>
            <person name="Sykes S."/>
            <person name="Heiman D."/>
            <person name="Young S."/>
            <person name="Zeng Q."/>
            <person name="Abouelleil A."/>
            <person name="Aftuck L."/>
            <person name="Bessette D."/>
            <person name="Brown A."/>
            <person name="FitzGerald M."/>
            <person name="Lui A."/>
            <person name="Macdonald J.P."/>
            <person name="Priest M."/>
            <person name="Orbach M.J."/>
            <person name="Galgiani J.N."/>
            <person name="Kirkland T.N."/>
            <person name="Cole G.T."/>
            <person name="Birren B.W."/>
            <person name="Henn M.R."/>
            <person name="Taylor J.W."/>
            <person name="Rounsley S.D."/>
        </authorList>
    </citation>
    <scope>NUCLEOTIDE SEQUENCE [LARGE SCALE GENOMIC DNA]</scope>
    <source>
        <strain evidence="2">RMSCC 3488</strain>
    </source>
</reference>
<gene>
    <name evidence="1" type="ORF">CPAG_00299</name>
</gene>
<sequence>MSSSDHAQSHFPRDIYAWILDARDTLSKNKYLQCDLPPVMPSKNCSSYWSSPRHGFTHCERGTDDSIRSDLVRFPAWNRKGGAPYGEREKRTSMYRKPGAFSSLGRTLTAPATSFNQNHLIGNPGENSLAGVRVIPVISPQPTAVTPKALSRMTRISLSSTTPGLKPGKTPTIGFLMPHKHHTISCLVWYGRGAVFGHQHGGVHGQAHISEGNGLVVGSKPGVIRFPSMKRRISIASDRRSRWSADSANGHVIQGEASDEASSWRHFRPFASQECKALIYECHEPGGILLLRVADGAGQARRGGII</sequence>
<proteinExistence type="predicted"/>
<dbReference type="EMBL" id="DS268109">
    <property type="protein sequence ID" value="KMM63947.1"/>
    <property type="molecule type" value="Genomic_DNA"/>
</dbReference>
<organism evidence="1 2">
    <name type="scientific">Coccidioides posadasii RMSCC 3488</name>
    <dbReference type="NCBI Taxonomy" id="454284"/>
    <lineage>
        <taxon>Eukaryota</taxon>
        <taxon>Fungi</taxon>
        <taxon>Dikarya</taxon>
        <taxon>Ascomycota</taxon>
        <taxon>Pezizomycotina</taxon>
        <taxon>Eurotiomycetes</taxon>
        <taxon>Eurotiomycetidae</taxon>
        <taxon>Onygenales</taxon>
        <taxon>Onygenaceae</taxon>
        <taxon>Coccidioides</taxon>
    </lineage>
</organism>
<protein>
    <submittedName>
        <fullName evidence="1">Uncharacterized protein</fullName>
    </submittedName>
</protein>